<dbReference type="EMBL" id="HACG01050445">
    <property type="protein sequence ID" value="CEK97310.1"/>
    <property type="molecule type" value="Transcribed_RNA"/>
</dbReference>
<reference evidence="1" key="1">
    <citation type="submission" date="2014-12" db="EMBL/GenBank/DDBJ databases">
        <title>Insight into the proteome of Arion vulgaris.</title>
        <authorList>
            <person name="Aradska J."/>
            <person name="Bulat T."/>
            <person name="Smidak R."/>
            <person name="Sarate P."/>
            <person name="Gangsoo J."/>
            <person name="Sialana F."/>
            <person name="Bilban M."/>
            <person name="Lubec G."/>
        </authorList>
    </citation>
    <scope>NUCLEOTIDE SEQUENCE</scope>
    <source>
        <tissue evidence="1">Skin</tissue>
    </source>
</reference>
<proteinExistence type="predicted"/>
<dbReference type="AlphaFoldDB" id="A0A0B7BYP7"/>
<gene>
    <name evidence="1" type="primary">ORF215396</name>
</gene>
<protein>
    <submittedName>
        <fullName evidence="1">Uncharacterized protein</fullName>
    </submittedName>
</protein>
<feature type="non-terminal residue" evidence="1">
    <location>
        <position position="55"/>
    </location>
</feature>
<name>A0A0B7BYP7_9EUPU</name>
<accession>A0A0B7BYP7</accession>
<evidence type="ECO:0000313" key="1">
    <source>
        <dbReference type="EMBL" id="CEK97310.1"/>
    </source>
</evidence>
<organism evidence="1">
    <name type="scientific">Arion vulgaris</name>
    <dbReference type="NCBI Taxonomy" id="1028688"/>
    <lineage>
        <taxon>Eukaryota</taxon>
        <taxon>Metazoa</taxon>
        <taxon>Spiralia</taxon>
        <taxon>Lophotrochozoa</taxon>
        <taxon>Mollusca</taxon>
        <taxon>Gastropoda</taxon>
        <taxon>Heterobranchia</taxon>
        <taxon>Euthyneura</taxon>
        <taxon>Panpulmonata</taxon>
        <taxon>Eupulmonata</taxon>
        <taxon>Stylommatophora</taxon>
        <taxon>Helicina</taxon>
        <taxon>Arionoidea</taxon>
        <taxon>Arionidae</taxon>
        <taxon>Arion</taxon>
    </lineage>
</organism>
<sequence>MYFYVRGLLGCPSSNHSEIWWNERTEKTSFDTCVEYTVEQKQQKSGFSKIQNDNL</sequence>